<dbReference type="KEGG" id="sdyn:Mal52_19390"/>
<accession>A0A517ZLX0</accession>
<dbReference type="Proteomes" id="UP000319383">
    <property type="component" value="Chromosome"/>
</dbReference>
<dbReference type="InterPro" id="IPR014931">
    <property type="entry name" value="DUF1805"/>
</dbReference>
<dbReference type="AlphaFoldDB" id="A0A517ZLX0"/>
<evidence type="ECO:0000313" key="2">
    <source>
        <dbReference type="Proteomes" id="UP000319383"/>
    </source>
</evidence>
<keyword evidence="2" id="KW-1185">Reference proteome</keyword>
<dbReference type="Pfam" id="PF08827">
    <property type="entry name" value="DUF1805"/>
    <property type="match status" value="1"/>
</dbReference>
<dbReference type="Gene3D" id="3.30.1980.10">
    <property type="entry name" value="Hypothetical protein YunC"/>
    <property type="match status" value="1"/>
</dbReference>
<evidence type="ECO:0008006" key="3">
    <source>
        <dbReference type="Google" id="ProtNLM"/>
    </source>
</evidence>
<evidence type="ECO:0000313" key="1">
    <source>
        <dbReference type="EMBL" id="QDU43464.1"/>
    </source>
</evidence>
<gene>
    <name evidence="1" type="ORF">Mal52_19390</name>
</gene>
<dbReference type="RefSeq" id="WP_197534772.1">
    <property type="nucleotide sequence ID" value="NZ_CP036276.1"/>
</dbReference>
<organism evidence="1 2">
    <name type="scientific">Symmachiella dynata</name>
    <dbReference type="NCBI Taxonomy" id="2527995"/>
    <lineage>
        <taxon>Bacteria</taxon>
        <taxon>Pseudomonadati</taxon>
        <taxon>Planctomycetota</taxon>
        <taxon>Planctomycetia</taxon>
        <taxon>Planctomycetales</taxon>
        <taxon>Planctomycetaceae</taxon>
        <taxon>Symmachiella</taxon>
    </lineage>
</organism>
<dbReference type="EMBL" id="CP036276">
    <property type="protein sequence ID" value="QDU43464.1"/>
    <property type="molecule type" value="Genomic_DNA"/>
</dbReference>
<sequence>MMNDALPRSTNRTLEFQNGSALGISNRWQGGQYCTILTAAGIVGCGIYDLVTPAEFNQAIAIAKGTPANPLVEPEDLYDAKIVGITPQAGALGITLGMTGKEAVELMLQANQEPSE</sequence>
<proteinExistence type="predicted"/>
<protein>
    <recommendedName>
        <fullName evidence="3">DUF1805 domain-containing protein</fullName>
    </recommendedName>
</protein>
<reference evidence="1 2" key="1">
    <citation type="submission" date="2019-02" db="EMBL/GenBank/DDBJ databases">
        <title>Deep-cultivation of Planctomycetes and their phenomic and genomic characterization uncovers novel biology.</title>
        <authorList>
            <person name="Wiegand S."/>
            <person name="Jogler M."/>
            <person name="Boedeker C."/>
            <person name="Pinto D."/>
            <person name="Vollmers J."/>
            <person name="Rivas-Marin E."/>
            <person name="Kohn T."/>
            <person name="Peeters S.H."/>
            <person name="Heuer A."/>
            <person name="Rast P."/>
            <person name="Oberbeckmann S."/>
            <person name="Bunk B."/>
            <person name="Jeske O."/>
            <person name="Meyerdierks A."/>
            <person name="Storesund J.E."/>
            <person name="Kallscheuer N."/>
            <person name="Luecker S."/>
            <person name="Lage O.M."/>
            <person name="Pohl T."/>
            <person name="Merkel B.J."/>
            <person name="Hornburger P."/>
            <person name="Mueller R.-W."/>
            <person name="Bruemmer F."/>
            <person name="Labrenz M."/>
            <person name="Spormann A.M."/>
            <person name="Op den Camp H."/>
            <person name="Overmann J."/>
            <person name="Amann R."/>
            <person name="Jetten M.S.M."/>
            <person name="Mascher T."/>
            <person name="Medema M.H."/>
            <person name="Devos D.P."/>
            <person name="Kaster A.-K."/>
            <person name="Ovreas L."/>
            <person name="Rohde M."/>
            <person name="Galperin M.Y."/>
            <person name="Jogler C."/>
        </authorList>
    </citation>
    <scope>NUCLEOTIDE SEQUENCE [LARGE SCALE GENOMIC DNA]</scope>
    <source>
        <strain evidence="1 2">Mal52</strain>
    </source>
</reference>
<name>A0A517ZLX0_9PLAN</name>
<dbReference type="InterPro" id="IPR036493">
    <property type="entry name" value="YunC_sf"/>
</dbReference>
<dbReference type="SUPFAM" id="SSF102891">
    <property type="entry name" value="Hypothetical protein Ta1206"/>
    <property type="match status" value="1"/>
</dbReference>